<gene>
    <name evidence="19" type="primary">nuoG</name>
    <name evidence="19" type="ORF">M9393_00735</name>
</gene>
<dbReference type="InterPro" id="IPR001041">
    <property type="entry name" value="2Fe-2S_ferredoxin-type"/>
</dbReference>
<dbReference type="Pfam" id="PF04879">
    <property type="entry name" value="Molybdop_Fe4S4"/>
    <property type="match status" value="1"/>
</dbReference>
<dbReference type="Pfam" id="PF00384">
    <property type="entry name" value="Molybdopterin"/>
    <property type="match status" value="1"/>
</dbReference>
<evidence type="ECO:0000256" key="12">
    <source>
        <dbReference type="ARBA" id="ARBA00023075"/>
    </source>
</evidence>
<dbReference type="Gene3D" id="3.10.20.740">
    <property type="match status" value="1"/>
</dbReference>
<feature type="domain" description="4Fe-4S Mo/W bis-MGD-type" evidence="17">
    <location>
        <begin position="225"/>
        <end position="281"/>
    </location>
</feature>
<keyword evidence="4 15" id="KW-0004">4Fe-4S</keyword>
<evidence type="ECO:0000256" key="13">
    <source>
        <dbReference type="ARBA" id="ARBA00026021"/>
    </source>
</evidence>
<comment type="cofactor">
    <cofactor evidence="15">
        <name>[2Fe-2S] cluster</name>
        <dbReference type="ChEBI" id="CHEBI:190135"/>
    </cofactor>
    <text evidence="15">Binds 1 [2Fe-2S] cluster per subunit.</text>
</comment>
<dbReference type="Pfam" id="PF13510">
    <property type="entry name" value="Fer2_4"/>
    <property type="match status" value="1"/>
</dbReference>
<dbReference type="PROSITE" id="PS00643">
    <property type="entry name" value="COMPLEX1_75K_3"/>
    <property type="match status" value="1"/>
</dbReference>
<dbReference type="PROSITE" id="PS51669">
    <property type="entry name" value="4FE4S_MOW_BIS_MGD"/>
    <property type="match status" value="1"/>
</dbReference>
<evidence type="ECO:0000256" key="10">
    <source>
        <dbReference type="ARBA" id="ARBA00023014"/>
    </source>
</evidence>
<dbReference type="PANTHER" id="PTHR43105:SF10">
    <property type="entry name" value="NADH-QUINONE OXIDOREDUCTASE SUBUNIT G"/>
    <property type="match status" value="1"/>
</dbReference>
<reference evidence="19" key="1">
    <citation type="submission" date="2022-05" db="EMBL/GenBank/DDBJ databases">
        <title>Impact of host demography and evolutionary history on endosymbiont molecular evolution: a test in carpenter ants (Genus Camponotus) and their Blochmannia endosymbionts.</title>
        <authorList>
            <person name="Manthey J.D."/>
            <person name="Giron J.C."/>
            <person name="Hruska J.P."/>
        </authorList>
    </citation>
    <scope>NUCLEOTIDE SEQUENCE</scope>
    <source>
        <strain evidence="19">C-039</strain>
    </source>
</reference>
<evidence type="ECO:0000256" key="8">
    <source>
        <dbReference type="ARBA" id="ARBA00022967"/>
    </source>
</evidence>
<dbReference type="SMART" id="SM00926">
    <property type="entry name" value="Molybdop_Fe4S4"/>
    <property type="match status" value="1"/>
</dbReference>
<evidence type="ECO:0000256" key="11">
    <source>
        <dbReference type="ARBA" id="ARBA00023027"/>
    </source>
</evidence>
<keyword evidence="9 15" id="KW-0408">Iron</keyword>
<evidence type="ECO:0000256" key="3">
    <source>
        <dbReference type="ARBA" id="ARBA00005404"/>
    </source>
</evidence>
<evidence type="ECO:0000256" key="15">
    <source>
        <dbReference type="RuleBase" id="RU003525"/>
    </source>
</evidence>
<dbReference type="InterPro" id="IPR010228">
    <property type="entry name" value="NADH_UbQ_OxRdtase_Gsu"/>
</dbReference>
<dbReference type="InterPro" id="IPR050123">
    <property type="entry name" value="Prok_molybdopt-oxidoreductase"/>
</dbReference>
<dbReference type="GO" id="GO:0051539">
    <property type="term" value="F:4 iron, 4 sulfur cluster binding"/>
    <property type="evidence" value="ECO:0007669"/>
    <property type="project" value="UniProtKB-KW"/>
</dbReference>
<keyword evidence="7 15" id="KW-0479">Metal-binding</keyword>
<dbReference type="SMART" id="SM00929">
    <property type="entry name" value="NADH-G_4Fe-4S_3"/>
    <property type="match status" value="1"/>
</dbReference>
<comment type="catalytic activity">
    <reaction evidence="14 15">
        <text>a quinone + NADH + 5 H(+)(in) = a quinol + NAD(+) + 4 H(+)(out)</text>
        <dbReference type="Rhea" id="RHEA:57888"/>
        <dbReference type="ChEBI" id="CHEBI:15378"/>
        <dbReference type="ChEBI" id="CHEBI:24646"/>
        <dbReference type="ChEBI" id="CHEBI:57540"/>
        <dbReference type="ChEBI" id="CHEBI:57945"/>
        <dbReference type="ChEBI" id="CHEBI:132124"/>
    </reaction>
</comment>
<dbReference type="PROSITE" id="PS00642">
    <property type="entry name" value="COMPLEX1_75K_2"/>
    <property type="match status" value="1"/>
</dbReference>
<dbReference type="GO" id="GO:0042773">
    <property type="term" value="P:ATP synthesis coupled electron transport"/>
    <property type="evidence" value="ECO:0007669"/>
    <property type="project" value="InterPro"/>
</dbReference>
<feature type="domain" description="2Fe-2S ferredoxin-type" evidence="16">
    <location>
        <begin position="1"/>
        <end position="87"/>
    </location>
</feature>
<dbReference type="InterPro" id="IPR009010">
    <property type="entry name" value="Asp_de-COase-like_dom_sf"/>
</dbReference>
<dbReference type="Pfam" id="PF10588">
    <property type="entry name" value="NADH-G_4Fe-4S_3"/>
    <property type="match status" value="1"/>
</dbReference>
<organism evidence="19 20">
    <name type="scientific">Candidatus Blochmannia vicinus</name>
    <name type="common">nom. nud.</name>
    <dbReference type="NCBI Taxonomy" id="251540"/>
    <lineage>
        <taxon>Bacteria</taxon>
        <taxon>Pseudomonadati</taxon>
        <taxon>Pseudomonadota</taxon>
        <taxon>Gammaproteobacteria</taxon>
        <taxon>Enterobacterales</taxon>
        <taxon>Enterobacteriaceae</taxon>
        <taxon>ant endosymbionts</taxon>
        <taxon>Candidatus Blochmanniella</taxon>
    </lineage>
</organism>
<evidence type="ECO:0000259" key="18">
    <source>
        <dbReference type="PROSITE" id="PS51839"/>
    </source>
</evidence>
<evidence type="ECO:0000256" key="4">
    <source>
        <dbReference type="ARBA" id="ARBA00022485"/>
    </source>
</evidence>
<feature type="domain" description="4Fe-4S His(Cys)3-ligated-type" evidence="18">
    <location>
        <begin position="87"/>
        <end position="126"/>
    </location>
</feature>
<keyword evidence="5 15" id="KW-0001">2Fe-2S</keyword>
<name>A0A9Q8X130_9ENTR</name>
<dbReference type="AlphaFoldDB" id="A0A9Q8X130"/>
<evidence type="ECO:0000259" key="16">
    <source>
        <dbReference type="PROSITE" id="PS51085"/>
    </source>
</evidence>
<dbReference type="CDD" id="cd00207">
    <property type="entry name" value="fer2"/>
    <property type="match status" value="1"/>
</dbReference>
<dbReference type="GO" id="GO:0008137">
    <property type="term" value="F:NADH dehydrogenase (ubiquinone) activity"/>
    <property type="evidence" value="ECO:0007669"/>
    <property type="project" value="UniProtKB-UniRule"/>
</dbReference>
<dbReference type="PANTHER" id="PTHR43105">
    <property type="entry name" value="RESPIRATORY NITRATE REDUCTASE"/>
    <property type="match status" value="1"/>
</dbReference>
<dbReference type="InterPro" id="IPR006656">
    <property type="entry name" value="Mopterin_OxRdtase"/>
</dbReference>
<sequence length="919" mass="103884">MMVSIYIEGKKYIVEDSKNILEICLSLGFDIPYFCWHPALGSIGACRQCAVKTYRNNNKINDMEGYLVMSCMTPASDGSVITIFDDEVEEFRKNILELLMINHPHDCPICEEGGNCHLQDMTVMVGQTYRRYRFTKRTHYNQYLGPFISHEMNRCISCYRCVRYYRDYAGGDDLGVFGAHDNIYFGRTEDGALRSEFSGNLVEVCPTGVFTDKTQLKYYTRKWDMIFSPSICQQCSIGCNIIVGERYGKLCRVENRYNGNINTYFLCDRGRFGYDYVNIDNRPKNPLHKKGDDWVVLSKEQAIQEAASTLKNNCNKIIGIGSSRASVESNFALLKLVGADNFYTGINSCEQERLLLIAEILCNSGIYVPSLREIESYDTILILGEDLTQTGARLALSVRQASKEKSRKEAEAQGIFDWQSAAIINNSQNVRNPILITSVDKTKLDDIAILTYYDSVQNQARFGFAIAHALDNTAPSVKDFDSKLNDKLDIAVQKLMEARKPLIISGSNAGSKELIASAANVARALKNRGSDVGITFIVSEVNSMGLVMLGKKNLDSALIDICSSDTSSIGLIVLENDLYRHAKATQVNAALNKINYLIVLDHQYNLIQEKANLVLSVSSFAESDGTVINYEGRAQRFFSLYKKQMYERNVVVLESWRWLYSIRDCYTDYTRKKDLNIDQVIDAVIYCFPKLIGIKQTSPDATFRIHGQKLARAPHRYSGRTAIHTNVDVHEPCIEKDDDTMFSFSMEGSHNARSIHKQVAFAWAPGWNSPQAWNKFQDKVGGHLYSGDPGVRVLHTNNSSILSWFDMIPKSFKIIKNFDRWLIVPYWHLFGSEETSQRAKCIQDYMPNPYVMINQLDALQLNIKKNMLLKFTCAEQILCLPIKFSINLPKGHIGLPLGFPGIPVFLSGMYAHDVQGVLS</sequence>
<keyword evidence="12" id="KW-0830">Ubiquinone</keyword>
<dbReference type="PROSITE" id="PS00641">
    <property type="entry name" value="COMPLEX1_75K_1"/>
    <property type="match status" value="1"/>
</dbReference>
<evidence type="ECO:0000313" key="20">
    <source>
        <dbReference type="Proteomes" id="UP001056209"/>
    </source>
</evidence>
<dbReference type="FunFam" id="3.10.20.740:FF:000002">
    <property type="entry name" value="NADH-quinone oxidoreductase"/>
    <property type="match status" value="1"/>
</dbReference>
<keyword evidence="6 15" id="KW-0874">Quinone</keyword>
<accession>A0A9Q8X130</accession>
<comment type="subunit">
    <text evidence="13">Composed of 13 different subunits. Subunits NuoCD, E, F, and G constitute the peripheral sector of the complex.</text>
</comment>
<dbReference type="RefSeq" id="WP_250248719.1">
    <property type="nucleotide sequence ID" value="NZ_CP097753.1"/>
</dbReference>
<dbReference type="InterPro" id="IPR019574">
    <property type="entry name" value="NADH_UbQ_OxRdtase_Gsu_4Fe4S-bd"/>
</dbReference>
<evidence type="ECO:0000256" key="2">
    <source>
        <dbReference type="ARBA" id="ARBA00002378"/>
    </source>
</evidence>
<dbReference type="GO" id="GO:0046872">
    <property type="term" value="F:metal ion binding"/>
    <property type="evidence" value="ECO:0007669"/>
    <property type="project" value="UniProtKB-UniRule"/>
</dbReference>
<evidence type="ECO:0000256" key="1">
    <source>
        <dbReference type="ARBA" id="ARBA00001966"/>
    </source>
</evidence>
<keyword evidence="10 15" id="KW-0411">Iron-sulfur</keyword>
<dbReference type="InterPro" id="IPR006963">
    <property type="entry name" value="Mopterin_OxRdtase_4Fe-4S_dom"/>
</dbReference>
<dbReference type="Gene3D" id="3.40.50.740">
    <property type="match status" value="1"/>
</dbReference>
<dbReference type="PROSITE" id="PS51839">
    <property type="entry name" value="4FE4S_HC3"/>
    <property type="match status" value="1"/>
</dbReference>
<dbReference type="NCBIfam" id="TIGR01973">
    <property type="entry name" value="NuoG"/>
    <property type="match status" value="1"/>
</dbReference>
<keyword evidence="8 15" id="KW-1278">Translocase</keyword>
<proteinExistence type="inferred from homology"/>
<dbReference type="GO" id="GO:0048038">
    <property type="term" value="F:quinone binding"/>
    <property type="evidence" value="ECO:0007669"/>
    <property type="project" value="UniProtKB-UniRule"/>
</dbReference>
<keyword evidence="11 15" id="KW-0520">NAD</keyword>
<dbReference type="PROSITE" id="PS51085">
    <property type="entry name" value="2FE2S_FER_2"/>
    <property type="match status" value="1"/>
</dbReference>
<evidence type="ECO:0000256" key="5">
    <source>
        <dbReference type="ARBA" id="ARBA00022714"/>
    </source>
</evidence>
<dbReference type="InterPro" id="IPR000283">
    <property type="entry name" value="NADH_UbQ_OxRdtase_75kDa_su_CS"/>
</dbReference>
<dbReference type="InterPro" id="IPR054351">
    <property type="entry name" value="NADH_UbQ_OxRdtase_ferredoxin"/>
</dbReference>
<comment type="function">
    <text evidence="2">NDH-1 shuttles electrons from NADH, via FMN and iron-sulfur (Fe-S) centers, to quinones in the respiratory chain. The immediate electron acceptor for the enzyme in this species is believed to be ubiquinone. Couples the redox reaction to proton translocation (for every two electrons transferred, four hydrogen ions are translocated across the cytoplasmic membrane), and thus conserves the redox energy in a proton gradient.</text>
</comment>
<evidence type="ECO:0000256" key="9">
    <source>
        <dbReference type="ARBA" id="ARBA00023004"/>
    </source>
</evidence>
<evidence type="ECO:0000259" key="17">
    <source>
        <dbReference type="PROSITE" id="PS51669"/>
    </source>
</evidence>
<comment type="similarity">
    <text evidence="3 15">Belongs to the complex I 75 kDa subunit family.</text>
</comment>
<dbReference type="Pfam" id="PF22117">
    <property type="entry name" value="Fer4_Nqo3"/>
    <property type="match status" value="1"/>
</dbReference>
<dbReference type="EMBL" id="CP097753">
    <property type="protein sequence ID" value="URJ28283.1"/>
    <property type="molecule type" value="Genomic_DNA"/>
</dbReference>
<evidence type="ECO:0000256" key="14">
    <source>
        <dbReference type="ARBA" id="ARBA00047712"/>
    </source>
</evidence>
<comment type="function">
    <text evidence="15">NDH-1 shuttles electrons from NADH, via FMN and iron-sulfur (Fe-S) centers, to quinones in the respiratory chain. Couples the redox reaction to proton translocation (for every two electrons transferred, four hydrogen ions are translocated across the cytoplasmic membrane), and thus conserves the redox energy in a proton gradient.</text>
</comment>
<dbReference type="InterPro" id="IPR036010">
    <property type="entry name" value="2Fe-2S_ferredoxin-like_sf"/>
</dbReference>
<dbReference type="GO" id="GO:0003954">
    <property type="term" value="F:NADH dehydrogenase activity"/>
    <property type="evidence" value="ECO:0007669"/>
    <property type="project" value="TreeGrafter"/>
</dbReference>
<protein>
    <recommendedName>
        <fullName evidence="15">NADH-quinone oxidoreductase</fullName>
        <ecNumber evidence="15">7.1.1.-</ecNumber>
    </recommendedName>
</protein>
<evidence type="ECO:0000256" key="7">
    <source>
        <dbReference type="ARBA" id="ARBA00022723"/>
    </source>
</evidence>
<dbReference type="EC" id="7.1.1.-" evidence="15"/>
<dbReference type="GO" id="GO:0016020">
    <property type="term" value="C:membrane"/>
    <property type="evidence" value="ECO:0007669"/>
    <property type="project" value="InterPro"/>
</dbReference>
<dbReference type="CDD" id="cd02788">
    <property type="entry name" value="MopB_CT_NDH-1_NuoG2-N7"/>
    <property type="match status" value="1"/>
</dbReference>
<dbReference type="GO" id="GO:0051537">
    <property type="term" value="F:2 iron, 2 sulfur cluster binding"/>
    <property type="evidence" value="ECO:0007669"/>
    <property type="project" value="UniProtKB-UniRule"/>
</dbReference>
<dbReference type="SUPFAM" id="SSF53706">
    <property type="entry name" value="Formate dehydrogenase/DMSO reductase, domains 1-3"/>
    <property type="match status" value="1"/>
</dbReference>
<dbReference type="Gene3D" id="3.30.200.210">
    <property type="match status" value="1"/>
</dbReference>
<dbReference type="CDD" id="cd02771">
    <property type="entry name" value="MopB_NDH-1_NuoG2-N7"/>
    <property type="match status" value="1"/>
</dbReference>
<evidence type="ECO:0000256" key="6">
    <source>
        <dbReference type="ARBA" id="ARBA00022719"/>
    </source>
</evidence>
<dbReference type="Proteomes" id="UP001056209">
    <property type="component" value="Chromosome"/>
</dbReference>
<dbReference type="SUPFAM" id="SSF54292">
    <property type="entry name" value="2Fe-2S ferredoxin-like"/>
    <property type="match status" value="1"/>
</dbReference>
<dbReference type="SUPFAM" id="SSF50692">
    <property type="entry name" value="ADC-like"/>
    <property type="match status" value="1"/>
</dbReference>
<dbReference type="SUPFAM" id="SSF54862">
    <property type="entry name" value="4Fe-4S ferredoxins"/>
    <property type="match status" value="1"/>
</dbReference>
<comment type="cofactor">
    <cofactor evidence="1 15">
        <name>[4Fe-4S] cluster</name>
        <dbReference type="ChEBI" id="CHEBI:49883"/>
    </cofactor>
</comment>
<evidence type="ECO:0000313" key="19">
    <source>
        <dbReference type="EMBL" id="URJ28283.1"/>
    </source>
</evidence>